<organism evidence="10 11">
    <name type="scientific">Victivallis lenta</name>
    <dbReference type="NCBI Taxonomy" id="2606640"/>
    <lineage>
        <taxon>Bacteria</taxon>
        <taxon>Pseudomonadati</taxon>
        <taxon>Lentisphaerota</taxon>
        <taxon>Lentisphaeria</taxon>
        <taxon>Victivallales</taxon>
        <taxon>Victivallaceae</taxon>
        <taxon>Victivallis</taxon>
    </lineage>
</organism>
<feature type="transmembrane region" description="Helical" evidence="8">
    <location>
        <begin position="421"/>
        <end position="441"/>
    </location>
</feature>
<feature type="transmembrane region" description="Helical" evidence="8">
    <location>
        <begin position="504"/>
        <end position="526"/>
    </location>
</feature>
<keyword evidence="5 8" id="KW-0812">Transmembrane</keyword>
<evidence type="ECO:0008006" key="12">
    <source>
        <dbReference type="Google" id="ProtNLM"/>
    </source>
</evidence>
<gene>
    <name evidence="10" type="ORF">FYJ85_01655</name>
</gene>
<evidence type="ECO:0000256" key="4">
    <source>
        <dbReference type="ARBA" id="ARBA00022679"/>
    </source>
</evidence>
<dbReference type="AlphaFoldDB" id="A0A844FYE5"/>
<proteinExistence type="predicted"/>
<keyword evidence="7 8" id="KW-0472">Membrane</keyword>
<comment type="caution">
    <text evidence="10">The sequence shown here is derived from an EMBL/GenBank/DDBJ whole genome shotgun (WGS) entry which is preliminary data.</text>
</comment>
<feature type="transmembrane region" description="Helical" evidence="8">
    <location>
        <begin position="448"/>
        <end position="466"/>
    </location>
</feature>
<evidence type="ECO:0000256" key="2">
    <source>
        <dbReference type="ARBA" id="ARBA00022475"/>
    </source>
</evidence>
<feature type="transmembrane region" description="Helical" evidence="8">
    <location>
        <begin position="538"/>
        <end position="560"/>
    </location>
</feature>
<feature type="transmembrane region" description="Helical" evidence="8">
    <location>
        <begin position="104"/>
        <end position="125"/>
    </location>
</feature>
<evidence type="ECO:0000256" key="5">
    <source>
        <dbReference type="ARBA" id="ARBA00022692"/>
    </source>
</evidence>
<feature type="transmembrane region" description="Helical" evidence="8">
    <location>
        <begin position="212"/>
        <end position="236"/>
    </location>
</feature>
<keyword evidence="9" id="KW-0732">Signal</keyword>
<reference evidence="10 11" key="1">
    <citation type="submission" date="2019-08" db="EMBL/GenBank/DDBJ databases">
        <title>In-depth cultivation of the pig gut microbiome towards novel bacterial diversity and tailored functional studies.</title>
        <authorList>
            <person name="Wylensek D."/>
            <person name="Hitch T.C.A."/>
            <person name="Clavel T."/>
        </authorList>
    </citation>
    <scope>NUCLEOTIDE SEQUENCE [LARGE SCALE GENOMIC DNA]</scope>
    <source>
        <strain evidence="10 11">BBE-744-WT-12</strain>
    </source>
</reference>
<protein>
    <recommendedName>
        <fullName evidence="12">Glycosyltransferase RgtA/B/C/D-like domain-containing protein</fullName>
    </recommendedName>
</protein>
<dbReference type="GO" id="GO:0009103">
    <property type="term" value="P:lipopolysaccharide biosynthetic process"/>
    <property type="evidence" value="ECO:0007669"/>
    <property type="project" value="UniProtKB-ARBA"/>
</dbReference>
<accession>A0A844FYE5</accession>
<feature type="signal peptide" evidence="9">
    <location>
        <begin position="1"/>
        <end position="20"/>
    </location>
</feature>
<keyword evidence="4" id="KW-0808">Transferase</keyword>
<feature type="transmembrane region" description="Helical" evidence="8">
    <location>
        <begin position="366"/>
        <end position="386"/>
    </location>
</feature>
<keyword evidence="2" id="KW-1003">Cell membrane</keyword>
<evidence type="ECO:0000256" key="8">
    <source>
        <dbReference type="SAM" id="Phobius"/>
    </source>
</evidence>
<feature type="chain" id="PRO_5032290883" description="Glycosyltransferase RgtA/B/C/D-like domain-containing protein" evidence="9">
    <location>
        <begin position="21"/>
        <end position="614"/>
    </location>
</feature>
<keyword evidence="3" id="KW-0328">Glycosyltransferase</keyword>
<dbReference type="RefSeq" id="WP_154416784.1">
    <property type="nucleotide sequence ID" value="NZ_VUNS01000001.1"/>
</dbReference>
<evidence type="ECO:0000256" key="7">
    <source>
        <dbReference type="ARBA" id="ARBA00023136"/>
    </source>
</evidence>
<feature type="transmembrane region" description="Helical" evidence="8">
    <location>
        <begin position="472"/>
        <end position="492"/>
    </location>
</feature>
<feature type="transmembrane region" description="Helical" evidence="8">
    <location>
        <begin position="287"/>
        <end position="316"/>
    </location>
</feature>
<evidence type="ECO:0000256" key="6">
    <source>
        <dbReference type="ARBA" id="ARBA00022989"/>
    </source>
</evidence>
<keyword evidence="11" id="KW-1185">Reference proteome</keyword>
<dbReference type="EMBL" id="VUNS01000001">
    <property type="protein sequence ID" value="MST95752.1"/>
    <property type="molecule type" value="Genomic_DNA"/>
</dbReference>
<evidence type="ECO:0000313" key="10">
    <source>
        <dbReference type="EMBL" id="MST95752.1"/>
    </source>
</evidence>
<feature type="transmembrane region" description="Helical" evidence="8">
    <location>
        <begin position="328"/>
        <end position="354"/>
    </location>
</feature>
<dbReference type="Proteomes" id="UP000435649">
    <property type="component" value="Unassembled WGS sequence"/>
</dbReference>
<evidence type="ECO:0000256" key="3">
    <source>
        <dbReference type="ARBA" id="ARBA00022676"/>
    </source>
</evidence>
<sequence>MKKPALLLLCLLLAAAGFGATITLEPGTPVFRTPELPSEVIAVASARTELPETGSKLVLIQRHPLARYYRLSEVRLPDGRSGYTHPRILLTPDGNLDFGNMLEWWRYPLAVLLCGGLAALAVTLWKRRREEDPWRRLELGLLPVLLRMTLLVLLVNSAQNIIAAPADETGYYSNLIHFLAGDFSERWHFTVGTSIFYLPFELLSGTRQLADLLIPVSWAEGFLIAPLSLFLGYLIARKLTGSDRKACAAMLIWAVLPFVWHHRPDFTGRLFVAFFEFPSAEFSYRHYINLIACGFSAMSDTPSTMLVLLCMTILLYCRVSRRSAALAAFVFGVSCMFRINNILFLPAIAAIVWLRQPEYLAGVRRTLTNAAAGAGAFLLGFLPQMLANWKFFGSPLKFSYTNYAEGAHTYLHWSFIELNSAFYGTVNQLVWIPGLLSLLFLKDRKLRIILALWAVPVIWFFFGYSHGTDDPIRFILTSYPAFFIAIAACGVWDKLTRSQIGWLLLILAGWIVCIPNASYGSFGWYFAEPHHLLWRTGLFPPLQAAGTAAMAAGSVALFLTRRKLGIFTALASVLYLLGNAYWLALGLAAVLLLAVWDMAQIGCRTWKLRQPHGE</sequence>
<evidence type="ECO:0000256" key="9">
    <source>
        <dbReference type="SAM" id="SignalP"/>
    </source>
</evidence>
<dbReference type="PANTHER" id="PTHR33908:SF11">
    <property type="entry name" value="MEMBRANE PROTEIN"/>
    <property type="match status" value="1"/>
</dbReference>
<dbReference type="InterPro" id="IPR050297">
    <property type="entry name" value="LipidA_mod_glycosyltrf_83"/>
</dbReference>
<feature type="transmembrane region" description="Helical" evidence="8">
    <location>
        <begin position="572"/>
        <end position="596"/>
    </location>
</feature>
<evidence type="ECO:0000313" key="11">
    <source>
        <dbReference type="Proteomes" id="UP000435649"/>
    </source>
</evidence>
<evidence type="ECO:0000256" key="1">
    <source>
        <dbReference type="ARBA" id="ARBA00004651"/>
    </source>
</evidence>
<feature type="transmembrane region" description="Helical" evidence="8">
    <location>
        <begin position="137"/>
        <end position="155"/>
    </location>
</feature>
<name>A0A844FYE5_9BACT</name>
<dbReference type="PANTHER" id="PTHR33908">
    <property type="entry name" value="MANNOSYLTRANSFERASE YKCB-RELATED"/>
    <property type="match status" value="1"/>
</dbReference>
<dbReference type="GO" id="GO:0005886">
    <property type="term" value="C:plasma membrane"/>
    <property type="evidence" value="ECO:0007669"/>
    <property type="project" value="UniProtKB-SubCell"/>
</dbReference>
<comment type="subcellular location">
    <subcellularLocation>
        <location evidence="1">Cell membrane</location>
        <topology evidence="1">Multi-pass membrane protein</topology>
    </subcellularLocation>
</comment>
<dbReference type="GO" id="GO:0016763">
    <property type="term" value="F:pentosyltransferase activity"/>
    <property type="evidence" value="ECO:0007669"/>
    <property type="project" value="TreeGrafter"/>
</dbReference>
<keyword evidence="6 8" id="KW-1133">Transmembrane helix</keyword>